<protein>
    <submittedName>
        <fullName evidence="2">ABC transporter</fullName>
    </submittedName>
</protein>
<proteinExistence type="predicted"/>
<accession>A0ABQ6ZAN6</accession>
<dbReference type="Gene3D" id="3.40.50.10610">
    <property type="entry name" value="ABC-type transport auxiliary lipoprotein component"/>
    <property type="match status" value="1"/>
</dbReference>
<name>A0ABQ6ZAN6_9GAMM</name>
<dbReference type="RefSeq" id="WP_162408406.1">
    <property type="nucleotide sequence ID" value="NZ_PDWN01000002.1"/>
</dbReference>
<evidence type="ECO:0000259" key="1">
    <source>
        <dbReference type="Pfam" id="PF03886"/>
    </source>
</evidence>
<feature type="domain" description="ABC-type transport auxiliary lipoprotein component" evidence="1">
    <location>
        <begin position="40"/>
        <end position="200"/>
    </location>
</feature>
<evidence type="ECO:0000313" key="3">
    <source>
        <dbReference type="Proteomes" id="UP000788419"/>
    </source>
</evidence>
<dbReference type="InterPro" id="IPR005586">
    <property type="entry name" value="ABC_trans_aux"/>
</dbReference>
<sequence>MKPRAFPAPLRVLALLPIMAMLAGCSILGGKPRDPVTIYSPQAVAQSDPSWPQVDWQLAIAKPSATRLIDSPRIAVRPVPGELQVYRGSSWAQPPTDMIEAVVLRVLEDSGKIAGVGRVATGMRSDYRLAMDVRRFESDYRGGALPVATIEISATLLNNRDQRIVARRTFLREEAAATNDVATVTDAFGRALAAVSGEIAGWTLAQGHGDAQTHPTL</sequence>
<dbReference type="EMBL" id="PDWN01000002">
    <property type="protein sequence ID" value="KAF1696935.1"/>
    <property type="molecule type" value="Genomic_DNA"/>
</dbReference>
<dbReference type="PROSITE" id="PS51257">
    <property type="entry name" value="PROKAR_LIPOPROTEIN"/>
    <property type="match status" value="1"/>
</dbReference>
<keyword evidence="3" id="KW-1185">Reference proteome</keyword>
<gene>
    <name evidence="2" type="ORF">CSC65_02545</name>
</gene>
<evidence type="ECO:0000313" key="2">
    <source>
        <dbReference type="EMBL" id="KAF1696935.1"/>
    </source>
</evidence>
<dbReference type="Pfam" id="PF03886">
    <property type="entry name" value="ABC_trans_aux"/>
    <property type="match status" value="1"/>
</dbReference>
<dbReference type="Proteomes" id="UP000788419">
    <property type="component" value="Unassembled WGS sequence"/>
</dbReference>
<comment type="caution">
    <text evidence="2">The sequence shown here is derived from an EMBL/GenBank/DDBJ whole genome shotgun (WGS) entry which is preliminary data.</text>
</comment>
<organism evidence="2 3">
    <name type="scientific">Pseudoxanthomonas daejeonensis</name>
    <dbReference type="NCBI Taxonomy" id="266062"/>
    <lineage>
        <taxon>Bacteria</taxon>
        <taxon>Pseudomonadati</taxon>
        <taxon>Pseudomonadota</taxon>
        <taxon>Gammaproteobacteria</taxon>
        <taxon>Lysobacterales</taxon>
        <taxon>Lysobacteraceae</taxon>
        <taxon>Pseudoxanthomonas</taxon>
    </lineage>
</organism>
<dbReference type="SUPFAM" id="SSF159594">
    <property type="entry name" value="XCC0632-like"/>
    <property type="match status" value="1"/>
</dbReference>
<reference evidence="2 3" key="1">
    <citation type="submission" date="2017-10" db="EMBL/GenBank/DDBJ databases">
        <title>Whole genome sequencing of members of genus Pseudoxanthomonas.</title>
        <authorList>
            <person name="Kumar S."/>
            <person name="Bansal K."/>
            <person name="Kaur A."/>
            <person name="Patil P."/>
            <person name="Sharma S."/>
            <person name="Patil P.B."/>
        </authorList>
    </citation>
    <scope>NUCLEOTIDE SEQUENCE [LARGE SCALE GENOMIC DNA]</scope>
    <source>
        <strain evidence="2 3">DSM 17801</strain>
    </source>
</reference>